<comment type="caution">
    <text evidence="3">The sequence shown here is derived from an EMBL/GenBank/DDBJ whole genome shotgun (WGS) entry which is preliminary data.</text>
</comment>
<evidence type="ECO:0000256" key="1">
    <source>
        <dbReference type="SAM" id="SignalP"/>
    </source>
</evidence>
<dbReference type="InterPro" id="IPR036582">
    <property type="entry name" value="Mao_N_sf"/>
</dbReference>
<dbReference type="Pfam" id="PF07833">
    <property type="entry name" value="Cu_amine_oxidN1"/>
    <property type="match status" value="1"/>
</dbReference>
<feature type="chain" id="PRO_5046622636" evidence="1">
    <location>
        <begin position="24"/>
        <end position="374"/>
    </location>
</feature>
<keyword evidence="4" id="KW-1185">Reference proteome</keyword>
<reference evidence="3 4" key="1">
    <citation type="submission" date="2021-07" db="EMBL/GenBank/DDBJ databases">
        <title>Paenibacillus radiodurans sp. nov., isolated from the southeastern edge of Tengger Desert.</title>
        <authorList>
            <person name="Zhang G."/>
        </authorList>
    </citation>
    <scope>NUCLEOTIDE SEQUENCE [LARGE SCALE GENOMIC DNA]</scope>
    <source>
        <strain evidence="3 4">CCM 7311</strain>
    </source>
</reference>
<evidence type="ECO:0000259" key="2">
    <source>
        <dbReference type="Pfam" id="PF07833"/>
    </source>
</evidence>
<proteinExistence type="predicted"/>
<protein>
    <submittedName>
        <fullName evidence="3">Copper amine oxidase N-terminal domain-containing protein</fullName>
    </submittedName>
</protein>
<gene>
    <name evidence="3" type="ORF">K0U00_32580</name>
</gene>
<feature type="domain" description="Copper amine oxidase-like N-terminal" evidence="2">
    <location>
        <begin position="43"/>
        <end position="137"/>
    </location>
</feature>
<name>A0ABS7CD04_9BACL</name>
<accession>A0ABS7CD04</accession>
<evidence type="ECO:0000313" key="4">
    <source>
        <dbReference type="Proteomes" id="UP001519887"/>
    </source>
</evidence>
<dbReference type="RefSeq" id="WP_210039166.1">
    <property type="nucleotide sequence ID" value="NZ_JBHLVU010000043.1"/>
</dbReference>
<dbReference type="Gene3D" id="3.30.457.10">
    <property type="entry name" value="Copper amine oxidase-like, N-terminal domain"/>
    <property type="match status" value="1"/>
</dbReference>
<evidence type="ECO:0000313" key="3">
    <source>
        <dbReference type="EMBL" id="MBW7458792.1"/>
    </source>
</evidence>
<dbReference type="InterPro" id="IPR012854">
    <property type="entry name" value="Cu_amine_oxidase-like_N"/>
</dbReference>
<dbReference type="Proteomes" id="UP001519887">
    <property type="component" value="Unassembled WGS sequence"/>
</dbReference>
<keyword evidence="1" id="KW-0732">Signal</keyword>
<dbReference type="SUPFAM" id="SSF55383">
    <property type="entry name" value="Copper amine oxidase, domain N"/>
    <property type="match status" value="1"/>
</dbReference>
<sequence>MKKKRWLALALSSMLLLPASVHAGAPANYRLGWSGGGLESGGSAMIKNGVTYLDAMGIGGSAGLTVQADASGSRIQFDGWDKHFAIRIGSRTGMLDGKLTDLGAVVIKQGEHVYVPARFLVHALEGGTVSWDAKNNLIMANGLHFFKQYSQTFEGSTYSVNVENGELFVTKGTGEPRRLASLGPYADLLSMQFAKTKGGLLVLTVNNNYGEPHINHQTLTLVLKNGSLIRVSDVKYWKRWEQNVTQYGDQLLLTDGRTLRLIQDGTGAVTQTIDLVKLGGEDDSYFIEAFDKDFLLIRPNQKGLLTLIDRATGASTLLYKKLLTAEEQDYAENNDVPYYGDQLKYMKREDSTLYFVNNADDPSKPEYTYTLRGA</sequence>
<dbReference type="EMBL" id="JAHZIK010001347">
    <property type="protein sequence ID" value="MBW7458792.1"/>
    <property type="molecule type" value="Genomic_DNA"/>
</dbReference>
<feature type="signal peptide" evidence="1">
    <location>
        <begin position="1"/>
        <end position="23"/>
    </location>
</feature>
<organism evidence="3 4">
    <name type="scientific">Paenibacillus sepulcri</name>
    <dbReference type="NCBI Taxonomy" id="359917"/>
    <lineage>
        <taxon>Bacteria</taxon>
        <taxon>Bacillati</taxon>
        <taxon>Bacillota</taxon>
        <taxon>Bacilli</taxon>
        <taxon>Bacillales</taxon>
        <taxon>Paenibacillaceae</taxon>
        <taxon>Paenibacillus</taxon>
    </lineage>
</organism>